<dbReference type="AlphaFoldDB" id="A0AAV7WB16"/>
<proteinExistence type="predicted"/>
<dbReference type="EMBL" id="JANPWB010000002">
    <property type="protein sequence ID" value="KAJ1211204.1"/>
    <property type="molecule type" value="Genomic_DNA"/>
</dbReference>
<gene>
    <name evidence="1" type="ORF">NDU88_006565</name>
</gene>
<name>A0AAV7WB16_PLEWA</name>
<keyword evidence="2" id="KW-1185">Reference proteome</keyword>
<accession>A0AAV7WB16</accession>
<comment type="caution">
    <text evidence="1">The sequence shown here is derived from an EMBL/GenBank/DDBJ whole genome shotgun (WGS) entry which is preliminary data.</text>
</comment>
<dbReference type="Proteomes" id="UP001066276">
    <property type="component" value="Chromosome 1_2"/>
</dbReference>
<sequence length="93" mass="10234">MKGVAIGKDIARTFENAKRQPFRNNVIRGSLRKSILINIFRKYTFAWITTIVSSCLELLKLNSTSAKIQPTPSAGEASTMVLPDASLAVNVRP</sequence>
<evidence type="ECO:0000313" key="1">
    <source>
        <dbReference type="EMBL" id="KAJ1211204.1"/>
    </source>
</evidence>
<protein>
    <submittedName>
        <fullName evidence="1">Uncharacterized protein</fullName>
    </submittedName>
</protein>
<organism evidence="1 2">
    <name type="scientific">Pleurodeles waltl</name>
    <name type="common">Iberian ribbed newt</name>
    <dbReference type="NCBI Taxonomy" id="8319"/>
    <lineage>
        <taxon>Eukaryota</taxon>
        <taxon>Metazoa</taxon>
        <taxon>Chordata</taxon>
        <taxon>Craniata</taxon>
        <taxon>Vertebrata</taxon>
        <taxon>Euteleostomi</taxon>
        <taxon>Amphibia</taxon>
        <taxon>Batrachia</taxon>
        <taxon>Caudata</taxon>
        <taxon>Salamandroidea</taxon>
        <taxon>Salamandridae</taxon>
        <taxon>Pleurodelinae</taxon>
        <taxon>Pleurodeles</taxon>
    </lineage>
</organism>
<reference evidence="1" key="1">
    <citation type="journal article" date="2022" name="bioRxiv">
        <title>Sequencing and chromosome-scale assembly of the giantPleurodeles waltlgenome.</title>
        <authorList>
            <person name="Brown T."/>
            <person name="Elewa A."/>
            <person name="Iarovenko S."/>
            <person name="Subramanian E."/>
            <person name="Araus A.J."/>
            <person name="Petzold A."/>
            <person name="Susuki M."/>
            <person name="Suzuki K.-i.T."/>
            <person name="Hayashi T."/>
            <person name="Toyoda A."/>
            <person name="Oliveira C."/>
            <person name="Osipova E."/>
            <person name="Leigh N.D."/>
            <person name="Simon A."/>
            <person name="Yun M.H."/>
        </authorList>
    </citation>
    <scope>NUCLEOTIDE SEQUENCE</scope>
    <source>
        <strain evidence="1">20211129_DDA</strain>
        <tissue evidence="1">Liver</tissue>
    </source>
</reference>
<evidence type="ECO:0000313" key="2">
    <source>
        <dbReference type="Proteomes" id="UP001066276"/>
    </source>
</evidence>